<feature type="chain" id="PRO_5043138923" evidence="1">
    <location>
        <begin position="24"/>
        <end position="269"/>
    </location>
</feature>
<reference evidence="2 3" key="2">
    <citation type="submission" date="2018-11" db="EMBL/GenBank/DDBJ databases">
        <authorList>
            <consortium name="Pathogen Informatics"/>
        </authorList>
    </citation>
    <scope>NUCLEOTIDE SEQUENCE [LARGE SCALE GENOMIC DNA]</scope>
</reference>
<keyword evidence="1" id="KW-0732">Signal</keyword>
<accession>A0A183DZ24</accession>
<sequence>MLFKELLLVVVSGAFSIAYPTDATTKATGTDNLIELYLLMFETAFAVLDSCWVQADEMLTGTFSVIVIPKALLERKDVHVDIIFPSLDLLNTKLVVCEPWRLRSPFKNLLLLLSDLVSTYACINLKVTSSCFKIFLGGKKRAELLTLIRALLAEGLRGKQNTIKGVILISKPAPDELGKDNAVRRAKEICRLIKSLPEAQKLPIYAAVSTGEYGRFPRTSAKLKRIGPFFIFTAIEECTEGKMVRTSRGVYSFPQRSLQLSIRLKLEHQ</sequence>
<evidence type="ECO:0000256" key="1">
    <source>
        <dbReference type="SAM" id="SignalP"/>
    </source>
</evidence>
<organism evidence="4">
    <name type="scientific">Gongylonema pulchrum</name>
    <dbReference type="NCBI Taxonomy" id="637853"/>
    <lineage>
        <taxon>Eukaryota</taxon>
        <taxon>Metazoa</taxon>
        <taxon>Ecdysozoa</taxon>
        <taxon>Nematoda</taxon>
        <taxon>Chromadorea</taxon>
        <taxon>Rhabditida</taxon>
        <taxon>Spirurina</taxon>
        <taxon>Spiruromorpha</taxon>
        <taxon>Spiruroidea</taxon>
        <taxon>Gongylonematidae</taxon>
        <taxon>Gongylonema</taxon>
    </lineage>
</organism>
<protein>
    <submittedName>
        <fullName evidence="4">Secreted protein</fullName>
    </submittedName>
</protein>
<dbReference type="WBParaSite" id="GPUH_0001398001-mRNA-1">
    <property type="protein sequence ID" value="GPUH_0001398001-mRNA-1"/>
    <property type="gene ID" value="GPUH_0001398001"/>
</dbReference>
<proteinExistence type="predicted"/>
<evidence type="ECO:0000313" key="2">
    <source>
        <dbReference type="EMBL" id="VDN23322.1"/>
    </source>
</evidence>
<dbReference type="AlphaFoldDB" id="A0A183DZ24"/>
<evidence type="ECO:0000313" key="3">
    <source>
        <dbReference type="Proteomes" id="UP000271098"/>
    </source>
</evidence>
<evidence type="ECO:0000313" key="4">
    <source>
        <dbReference type="WBParaSite" id="GPUH_0001398001-mRNA-1"/>
    </source>
</evidence>
<dbReference type="EMBL" id="UYRT01080746">
    <property type="protein sequence ID" value="VDN23322.1"/>
    <property type="molecule type" value="Genomic_DNA"/>
</dbReference>
<name>A0A183DZ24_9BILA</name>
<reference evidence="4" key="1">
    <citation type="submission" date="2016-06" db="UniProtKB">
        <authorList>
            <consortium name="WormBaseParasite"/>
        </authorList>
    </citation>
    <scope>IDENTIFICATION</scope>
</reference>
<gene>
    <name evidence="2" type="ORF">GPUH_LOCUS13965</name>
</gene>
<dbReference type="Proteomes" id="UP000271098">
    <property type="component" value="Unassembled WGS sequence"/>
</dbReference>
<feature type="signal peptide" evidence="1">
    <location>
        <begin position="1"/>
        <end position="23"/>
    </location>
</feature>
<keyword evidence="3" id="KW-1185">Reference proteome</keyword>